<feature type="coiled-coil region" evidence="5">
    <location>
        <begin position="32"/>
        <end position="110"/>
    </location>
</feature>
<sequence>MDIIWLIVGLALGGAGGVLAARRTGSAAGPELARAQAEVTRLTERLSAQQEAHRRELAGSERAADERADLQQAAHERELAAEQRRSAERLAELKEGTQRLSDEFEALSAKVLAQTRKEFLEHAEERWTRSQQESVAELTKREEAVRHLVEPLTRTLGEVKQEMTSAEKERLQAHTALTEQVNAMRSSSEHLRSETSQLVNALRAPQVRGRWGELQLRNVVESAGMVEHVDFVEQPSFDTDDGALRPDLIVTLPGEKQVVIDAKVAFNGYLEAMEAKDEAVRSKRLVA</sequence>
<feature type="non-terminal residue" evidence="6">
    <location>
        <position position="287"/>
    </location>
</feature>
<proteinExistence type="inferred from homology"/>
<dbReference type="GO" id="GO:0006310">
    <property type="term" value="P:DNA recombination"/>
    <property type="evidence" value="ECO:0007669"/>
    <property type="project" value="UniProtKB-KW"/>
</dbReference>
<gene>
    <name evidence="6" type="primary">rmuC</name>
    <name evidence="6" type="ORF">H9815_05725</name>
</gene>
<dbReference type="Proteomes" id="UP000824037">
    <property type="component" value="Unassembled WGS sequence"/>
</dbReference>
<evidence type="ECO:0000256" key="2">
    <source>
        <dbReference type="ARBA" id="ARBA00009840"/>
    </source>
</evidence>
<reference evidence="6" key="1">
    <citation type="journal article" date="2021" name="PeerJ">
        <title>Extensive microbial diversity within the chicken gut microbiome revealed by metagenomics and culture.</title>
        <authorList>
            <person name="Gilroy R."/>
            <person name="Ravi A."/>
            <person name="Getino M."/>
            <person name="Pursley I."/>
            <person name="Horton D.L."/>
            <person name="Alikhan N.F."/>
            <person name="Baker D."/>
            <person name="Gharbi K."/>
            <person name="Hall N."/>
            <person name="Watson M."/>
            <person name="Adriaenssens E.M."/>
            <person name="Foster-Nyarko E."/>
            <person name="Jarju S."/>
            <person name="Secka A."/>
            <person name="Antonio M."/>
            <person name="Oren A."/>
            <person name="Chaudhuri R.R."/>
            <person name="La Ragione R."/>
            <person name="Hildebrand F."/>
            <person name="Pallen M.J."/>
        </authorList>
    </citation>
    <scope>NUCLEOTIDE SEQUENCE</scope>
    <source>
        <strain evidence="6">ChiGjej4B4-7305</strain>
    </source>
</reference>
<evidence type="ECO:0000256" key="1">
    <source>
        <dbReference type="ARBA" id="ARBA00003416"/>
    </source>
</evidence>
<organism evidence="6 7">
    <name type="scientific">Candidatus Ruania gallistercoris</name>
    <dbReference type="NCBI Taxonomy" id="2838746"/>
    <lineage>
        <taxon>Bacteria</taxon>
        <taxon>Bacillati</taxon>
        <taxon>Actinomycetota</taxon>
        <taxon>Actinomycetes</taxon>
        <taxon>Micrococcales</taxon>
        <taxon>Ruaniaceae</taxon>
        <taxon>Ruania</taxon>
    </lineage>
</organism>
<reference evidence="6" key="2">
    <citation type="submission" date="2021-04" db="EMBL/GenBank/DDBJ databases">
        <authorList>
            <person name="Gilroy R."/>
        </authorList>
    </citation>
    <scope>NUCLEOTIDE SEQUENCE</scope>
    <source>
        <strain evidence="6">ChiGjej4B4-7305</strain>
    </source>
</reference>
<evidence type="ECO:0000313" key="7">
    <source>
        <dbReference type="Proteomes" id="UP000824037"/>
    </source>
</evidence>
<dbReference type="PANTHER" id="PTHR30563">
    <property type="entry name" value="DNA RECOMBINATION PROTEIN RMUC"/>
    <property type="match status" value="1"/>
</dbReference>
<dbReference type="EMBL" id="DXBY01000091">
    <property type="protein sequence ID" value="HIZ35256.1"/>
    <property type="molecule type" value="Genomic_DNA"/>
</dbReference>
<comment type="function">
    <text evidence="1">Involved in DNA recombination.</text>
</comment>
<dbReference type="AlphaFoldDB" id="A0A9D2J3H2"/>
<dbReference type="PANTHER" id="PTHR30563:SF0">
    <property type="entry name" value="DNA RECOMBINATION PROTEIN RMUC"/>
    <property type="match status" value="1"/>
</dbReference>
<comment type="caution">
    <text evidence="6">The sequence shown here is derived from an EMBL/GenBank/DDBJ whole genome shotgun (WGS) entry which is preliminary data.</text>
</comment>
<evidence type="ECO:0000256" key="5">
    <source>
        <dbReference type="SAM" id="Coils"/>
    </source>
</evidence>
<keyword evidence="3 5" id="KW-0175">Coiled coil</keyword>
<protein>
    <submittedName>
        <fullName evidence="6">DNA recombination protein RmuC</fullName>
    </submittedName>
</protein>
<dbReference type="InterPro" id="IPR003798">
    <property type="entry name" value="DNA_recombination_RmuC"/>
</dbReference>
<keyword evidence="4" id="KW-0233">DNA recombination</keyword>
<dbReference type="Pfam" id="PF02646">
    <property type="entry name" value="RmuC"/>
    <property type="match status" value="1"/>
</dbReference>
<evidence type="ECO:0000256" key="4">
    <source>
        <dbReference type="ARBA" id="ARBA00023172"/>
    </source>
</evidence>
<evidence type="ECO:0000256" key="3">
    <source>
        <dbReference type="ARBA" id="ARBA00023054"/>
    </source>
</evidence>
<comment type="similarity">
    <text evidence="2">Belongs to the RmuC family.</text>
</comment>
<name>A0A9D2J3H2_9MICO</name>
<evidence type="ECO:0000313" key="6">
    <source>
        <dbReference type="EMBL" id="HIZ35256.1"/>
    </source>
</evidence>
<accession>A0A9D2J3H2</accession>